<keyword evidence="1" id="KW-0472">Membrane</keyword>
<sequence length="216" mass="25572">MKKIYYFPGLISAVLIPLLFWYYGNRKFEEINFTVMDIWLPPKTKPGEKTSFLSFEPYRNWNYKKIKVPSNKAKENTKLYVTEIKNLQRRNEKNSGIEFILDDSNTYNDLIALFNDIELAGQIAHTLDAEKTWHFFVPHHYINPNIQELDASSFTRCGTGLIDNYIPNNKWLKGFQVFESQLTQLPKESFYIMFGFLFLVNISMFSIKERFQMSIK</sequence>
<evidence type="ECO:0000313" key="3">
    <source>
        <dbReference type="Proteomes" id="UP000589738"/>
    </source>
</evidence>
<keyword evidence="3" id="KW-1185">Reference proteome</keyword>
<feature type="transmembrane region" description="Helical" evidence="1">
    <location>
        <begin position="5"/>
        <end position="24"/>
    </location>
</feature>
<gene>
    <name evidence="2" type="ORF">HNP36_000354</name>
</gene>
<name>A0A841N3I9_9FLAO</name>
<dbReference type="Proteomes" id="UP000589738">
    <property type="component" value="Unassembled WGS sequence"/>
</dbReference>
<dbReference type="RefSeq" id="WP_184161161.1">
    <property type="nucleotide sequence ID" value="NZ_JACHLC010000001.1"/>
</dbReference>
<dbReference type="AlphaFoldDB" id="A0A841N3I9"/>
<organism evidence="2 3">
    <name type="scientific">Chryseobacterium shigense</name>
    <dbReference type="NCBI Taxonomy" id="297244"/>
    <lineage>
        <taxon>Bacteria</taxon>
        <taxon>Pseudomonadati</taxon>
        <taxon>Bacteroidota</taxon>
        <taxon>Flavobacteriia</taxon>
        <taxon>Flavobacteriales</taxon>
        <taxon>Weeksellaceae</taxon>
        <taxon>Chryseobacterium group</taxon>
        <taxon>Chryseobacterium</taxon>
    </lineage>
</organism>
<evidence type="ECO:0000256" key="1">
    <source>
        <dbReference type="SAM" id="Phobius"/>
    </source>
</evidence>
<protein>
    <submittedName>
        <fullName evidence="2">Uncharacterized protein</fullName>
    </submittedName>
</protein>
<comment type="caution">
    <text evidence="2">The sequence shown here is derived from an EMBL/GenBank/DDBJ whole genome shotgun (WGS) entry which is preliminary data.</text>
</comment>
<feature type="transmembrane region" description="Helical" evidence="1">
    <location>
        <begin position="190"/>
        <end position="207"/>
    </location>
</feature>
<reference evidence="2 3" key="1">
    <citation type="submission" date="2020-08" db="EMBL/GenBank/DDBJ databases">
        <title>Functional genomics of gut bacteria from endangered species of beetles.</title>
        <authorList>
            <person name="Carlos-Shanley C."/>
        </authorList>
    </citation>
    <scope>NUCLEOTIDE SEQUENCE [LARGE SCALE GENOMIC DNA]</scope>
    <source>
        <strain evidence="2 3">S00136</strain>
    </source>
</reference>
<dbReference type="EMBL" id="JACHLC010000001">
    <property type="protein sequence ID" value="MBB6369301.1"/>
    <property type="molecule type" value="Genomic_DNA"/>
</dbReference>
<proteinExistence type="predicted"/>
<keyword evidence="1" id="KW-0812">Transmembrane</keyword>
<keyword evidence="1" id="KW-1133">Transmembrane helix</keyword>
<accession>A0A841N3I9</accession>
<evidence type="ECO:0000313" key="2">
    <source>
        <dbReference type="EMBL" id="MBB6369301.1"/>
    </source>
</evidence>